<keyword evidence="10" id="KW-0472">Membrane</keyword>
<evidence type="ECO:0000256" key="9">
    <source>
        <dbReference type="ARBA" id="ARBA00022989"/>
    </source>
</evidence>
<keyword evidence="16" id="KW-1185">Reference proteome</keyword>
<evidence type="ECO:0000256" key="14">
    <source>
        <dbReference type="SAM" id="SignalP"/>
    </source>
</evidence>
<dbReference type="PANTHER" id="PTHR28012:SF1">
    <property type="entry name" value="NUCLEAR FUSION PROTEIN KAR5"/>
    <property type="match status" value="1"/>
</dbReference>
<evidence type="ECO:0000256" key="3">
    <source>
        <dbReference type="ARBA" id="ARBA00004586"/>
    </source>
</evidence>
<feature type="chain" id="PRO_5034643971" description="Nuclear membrane fusion protein Kar5" evidence="14">
    <location>
        <begin position="26"/>
        <end position="525"/>
    </location>
</feature>
<evidence type="ECO:0000256" key="10">
    <source>
        <dbReference type="ARBA" id="ARBA00023136"/>
    </source>
</evidence>
<dbReference type="GO" id="GO:0000742">
    <property type="term" value="P:karyogamy involved in conjugation with cellular fusion"/>
    <property type="evidence" value="ECO:0007669"/>
    <property type="project" value="InterPro"/>
</dbReference>
<comment type="similarity">
    <text evidence="4">Belongs to the KAR5 family.</text>
</comment>
<dbReference type="InterPro" id="IPR007292">
    <property type="entry name" value="Nuclear_fusion_Kar5"/>
</dbReference>
<evidence type="ECO:0000256" key="8">
    <source>
        <dbReference type="ARBA" id="ARBA00022824"/>
    </source>
</evidence>
<dbReference type="Proteomes" id="UP000622797">
    <property type="component" value="Unassembled WGS sequence"/>
</dbReference>
<proteinExistence type="inferred from homology"/>
<dbReference type="GO" id="GO:0048288">
    <property type="term" value="P:nuclear membrane fusion involved in karyogamy"/>
    <property type="evidence" value="ECO:0007669"/>
    <property type="project" value="InterPro"/>
</dbReference>
<dbReference type="EMBL" id="JABEXW010000057">
    <property type="protein sequence ID" value="KAF4972447.1"/>
    <property type="molecule type" value="Genomic_DNA"/>
</dbReference>
<keyword evidence="8" id="KW-0256">Endoplasmic reticulum</keyword>
<feature type="region of interest" description="Disordered" evidence="13">
    <location>
        <begin position="30"/>
        <end position="50"/>
    </location>
</feature>
<feature type="compositionally biased region" description="Basic and acidic residues" evidence="13">
    <location>
        <begin position="32"/>
        <end position="43"/>
    </location>
</feature>
<gene>
    <name evidence="15" type="ORF">FSARC_1014</name>
</gene>
<evidence type="ECO:0000313" key="15">
    <source>
        <dbReference type="EMBL" id="KAF4972447.1"/>
    </source>
</evidence>
<keyword evidence="7 14" id="KW-0732">Signal</keyword>
<reference evidence="15" key="1">
    <citation type="journal article" date="2020" name="BMC Genomics">
        <title>Correction to: Identification and distribution of gene clusters required for synthesis of sphingolipid metabolism inhibitors in diverse species of the filamentous fungus Fusarium.</title>
        <authorList>
            <person name="Kim H.S."/>
            <person name="Lohmar J.M."/>
            <person name="Busman M."/>
            <person name="Brown D.W."/>
            <person name="Naumann T.A."/>
            <person name="Divon H.H."/>
            <person name="Lysoe E."/>
            <person name="Uhlig S."/>
            <person name="Proctor R.H."/>
        </authorList>
    </citation>
    <scope>NUCLEOTIDE SEQUENCE</scope>
    <source>
        <strain evidence="15">NRRL 20472</strain>
    </source>
</reference>
<dbReference type="AlphaFoldDB" id="A0A8H4UAG4"/>
<evidence type="ECO:0000256" key="13">
    <source>
        <dbReference type="SAM" id="MobiDB-lite"/>
    </source>
</evidence>
<evidence type="ECO:0008006" key="17">
    <source>
        <dbReference type="Google" id="ProtNLM"/>
    </source>
</evidence>
<evidence type="ECO:0000256" key="6">
    <source>
        <dbReference type="ARBA" id="ARBA00022692"/>
    </source>
</evidence>
<name>A0A8H4UAG4_9HYPO</name>
<dbReference type="GO" id="GO:0031965">
    <property type="term" value="C:nuclear membrane"/>
    <property type="evidence" value="ECO:0007669"/>
    <property type="project" value="UniProtKB-SubCell"/>
</dbReference>
<dbReference type="GO" id="GO:0005789">
    <property type="term" value="C:endoplasmic reticulum membrane"/>
    <property type="evidence" value="ECO:0007669"/>
    <property type="project" value="UniProtKB-SubCell"/>
</dbReference>
<evidence type="ECO:0000256" key="2">
    <source>
        <dbReference type="ARBA" id="ARBA00004126"/>
    </source>
</evidence>
<evidence type="ECO:0000256" key="11">
    <source>
        <dbReference type="ARBA" id="ARBA00023180"/>
    </source>
</evidence>
<evidence type="ECO:0000256" key="5">
    <source>
        <dbReference type="ARBA" id="ARBA00022459"/>
    </source>
</evidence>
<evidence type="ECO:0000256" key="4">
    <source>
        <dbReference type="ARBA" id="ARBA00010473"/>
    </source>
</evidence>
<accession>A0A8H4UAG4</accession>
<evidence type="ECO:0000313" key="16">
    <source>
        <dbReference type="Proteomes" id="UP000622797"/>
    </source>
</evidence>
<comment type="caution">
    <text evidence="15">The sequence shown here is derived from an EMBL/GenBank/DDBJ whole genome shotgun (WGS) entry which is preliminary data.</text>
</comment>
<keyword evidence="9" id="KW-1133">Transmembrane helix</keyword>
<organism evidence="15 16">
    <name type="scientific">Fusarium sarcochroum</name>
    <dbReference type="NCBI Taxonomy" id="1208366"/>
    <lineage>
        <taxon>Eukaryota</taxon>
        <taxon>Fungi</taxon>
        <taxon>Dikarya</taxon>
        <taxon>Ascomycota</taxon>
        <taxon>Pezizomycotina</taxon>
        <taxon>Sordariomycetes</taxon>
        <taxon>Hypocreomycetidae</taxon>
        <taxon>Hypocreales</taxon>
        <taxon>Nectriaceae</taxon>
        <taxon>Fusarium</taxon>
        <taxon>Fusarium lateritium species complex</taxon>
    </lineage>
</organism>
<keyword evidence="12" id="KW-0539">Nucleus</keyword>
<protein>
    <recommendedName>
        <fullName evidence="17">Nuclear membrane fusion protein Kar5</fullName>
    </recommendedName>
</protein>
<dbReference type="OrthoDB" id="5311848at2759"/>
<evidence type="ECO:0000256" key="12">
    <source>
        <dbReference type="ARBA" id="ARBA00023242"/>
    </source>
</evidence>
<feature type="signal peptide" evidence="14">
    <location>
        <begin position="1"/>
        <end position="25"/>
    </location>
</feature>
<keyword evidence="6" id="KW-0812">Transmembrane</keyword>
<comment type="function">
    <text evidence="1">Required for nuclear membrane fusion during karyogamy.</text>
</comment>
<evidence type="ECO:0000256" key="7">
    <source>
        <dbReference type="ARBA" id="ARBA00022729"/>
    </source>
</evidence>
<comment type="subcellular location">
    <subcellularLocation>
        <location evidence="3">Endoplasmic reticulum membrane</location>
    </subcellularLocation>
    <subcellularLocation>
        <location evidence="2">Nucleus membrane</location>
    </subcellularLocation>
</comment>
<reference evidence="15" key="2">
    <citation type="submission" date="2020-05" db="EMBL/GenBank/DDBJ databases">
        <authorList>
            <person name="Kim H.-S."/>
            <person name="Proctor R.H."/>
            <person name="Brown D.W."/>
        </authorList>
    </citation>
    <scope>NUCLEOTIDE SEQUENCE</scope>
    <source>
        <strain evidence="15">NRRL 20472</strain>
    </source>
</reference>
<keyword evidence="5" id="KW-0415">Karyogamy</keyword>
<evidence type="ECO:0000256" key="1">
    <source>
        <dbReference type="ARBA" id="ARBA00003389"/>
    </source>
</evidence>
<sequence>MPSKAVNFLLLGLATFSSFTEDVNGFSWRTQRRSDGRMERPRMGSEANSTTIGDQVTLQHPQRSANSSPLLRQQPEQRLSNVYTTALQELQELESEPLCHRIAARLLVNNCHLLDGQDDARIHTDSGRAARDFVDSYAASLAICDLERGSFRIPAACTKFRESSLAVLPVPVVPQLHVLTTEIDECLEGLAQSDSAWNTWVSYRHKALRFCDAARADHQKDENILLYQRITKILERLTHDIEADMEGRFQSLNRAFNAASQSVENLGPQVQHLRTEMKMASKVLRDDLSFAVQDSRDIVESSLKETKILRDLLELLVRSTQENAAEIVSSHEVALRTSTKKLNNEVDVLMNVLTTAITSSVSLQSQMETTESRSAGILEKQVKIEAGMGKLEALADDLLVKYDNHESRLDQALQKSSQVLDILDATATSATGLQSYMIGGVGLSGFWPYIVFPALSLTMGSYGLQPSLGRNLWLVGIGELVGMLVSKAGYYSNLVNFEPIVESSGSTFNETVATYHLGNYFAKTV</sequence>
<keyword evidence="11" id="KW-0325">Glycoprotein</keyword>
<dbReference type="PANTHER" id="PTHR28012">
    <property type="entry name" value="NUCLEAR FUSION PROTEIN KAR5"/>
    <property type="match status" value="1"/>
</dbReference>